<dbReference type="GO" id="GO:0043001">
    <property type="term" value="P:Golgi to plasma membrane protein transport"/>
    <property type="evidence" value="ECO:0007669"/>
    <property type="project" value="TreeGrafter"/>
</dbReference>
<evidence type="ECO:0000256" key="8">
    <source>
        <dbReference type="ARBA" id="ARBA00022723"/>
    </source>
</evidence>
<evidence type="ECO:0000256" key="15">
    <source>
        <dbReference type="ARBA" id="ARBA00024180"/>
    </source>
</evidence>
<reference evidence="19 20" key="1">
    <citation type="journal article" date="2015" name="Sci. Rep.">
        <title>Chromosome-level genome map provides insights into diverse defense mechanisms in the medicinal fungus Ganoderma sinense.</title>
        <authorList>
            <person name="Zhu Y."/>
            <person name="Xu J."/>
            <person name="Sun C."/>
            <person name="Zhou S."/>
            <person name="Xu H."/>
            <person name="Nelson D.R."/>
            <person name="Qian J."/>
            <person name="Song J."/>
            <person name="Luo H."/>
            <person name="Xiang L."/>
            <person name="Li Y."/>
            <person name="Xu Z."/>
            <person name="Ji A."/>
            <person name="Wang L."/>
            <person name="Lu S."/>
            <person name="Hayward A."/>
            <person name="Sun W."/>
            <person name="Li X."/>
            <person name="Schwartz D.C."/>
            <person name="Wang Y."/>
            <person name="Chen S."/>
        </authorList>
    </citation>
    <scope>NUCLEOTIDE SEQUENCE [LARGE SCALE GENOMIC DNA]</scope>
    <source>
        <strain evidence="19 20">ZZ0214-1</strain>
    </source>
</reference>
<dbReference type="Pfam" id="PF03765">
    <property type="entry name" value="CRAL_TRIO_N"/>
    <property type="match status" value="1"/>
</dbReference>
<keyword evidence="12 16" id="KW-0445">Lipid transport</keyword>
<feature type="compositionally biased region" description="Low complexity" evidence="17">
    <location>
        <begin position="17"/>
        <end position="58"/>
    </location>
</feature>
<dbReference type="Pfam" id="PF00650">
    <property type="entry name" value="CRAL_TRIO"/>
    <property type="match status" value="1"/>
</dbReference>
<evidence type="ECO:0000256" key="9">
    <source>
        <dbReference type="ARBA" id="ARBA00022824"/>
    </source>
</evidence>
<keyword evidence="10 16" id="KW-0492">Microsome</keyword>
<dbReference type="GO" id="GO:0032541">
    <property type="term" value="C:cortical endoplasmic reticulum"/>
    <property type="evidence" value="ECO:0007669"/>
    <property type="project" value="TreeGrafter"/>
</dbReference>
<name>A0A2G8RUY6_9APHY</name>
<dbReference type="GO" id="GO:0046872">
    <property type="term" value="F:metal ion binding"/>
    <property type="evidence" value="ECO:0007669"/>
    <property type="project" value="UniProtKB-KW"/>
</dbReference>
<comment type="cofactor">
    <cofactor evidence="1">
        <name>heme b</name>
        <dbReference type="ChEBI" id="CHEBI:60344"/>
    </cofactor>
</comment>
<dbReference type="InterPro" id="IPR036865">
    <property type="entry name" value="CRAL-TRIO_dom_sf"/>
</dbReference>
<dbReference type="SUPFAM" id="SSF52087">
    <property type="entry name" value="CRAL/TRIO domain"/>
    <property type="match status" value="1"/>
</dbReference>
<evidence type="ECO:0000256" key="10">
    <source>
        <dbReference type="ARBA" id="ARBA00022848"/>
    </source>
</evidence>
<evidence type="ECO:0000256" key="7">
    <source>
        <dbReference type="ARBA" id="ARBA00022617"/>
    </source>
</evidence>
<evidence type="ECO:0000256" key="4">
    <source>
        <dbReference type="ARBA" id="ARBA00018320"/>
    </source>
</evidence>
<evidence type="ECO:0000313" key="20">
    <source>
        <dbReference type="Proteomes" id="UP000230002"/>
    </source>
</evidence>
<sequence>MSSENTEPIPVPPPATDVPASTIEPTPAATTAAVVSELEPTPAASAPEPTPASVAEATAKSEEPTPAEPSVVAVEDKKEDDEPQNELTKKFTEDEWKAVKELRTQLPSIFEKACPDTKPVPSSITIWGVELSTTPSAKASVILVKFLRARTLAVSDAADMLAATLKWRAEMDIDAIMQEKFDQDLFGRLGKVYGKDKDGRPIAWNLYGEVKDMKAVFGDTQKFIRWRVQFMEQSIEFLDFETIDQMVQIHDYEGVSMTSRDAAQKAAAKEATTVFQNYYPEFLSRKFFINVPTLLTWVFWLFKPLISAATLAKMAVVGTGAKTIGAELSLVIDVKELPKRYGGEADDF</sequence>
<evidence type="ECO:0000256" key="1">
    <source>
        <dbReference type="ARBA" id="ARBA00001970"/>
    </source>
</evidence>
<organism evidence="19 20">
    <name type="scientific">Ganoderma sinense ZZ0214-1</name>
    <dbReference type="NCBI Taxonomy" id="1077348"/>
    <lineage>
        <taxon>Eukaryota</taxon>
        <taxon>Fungi</taxon>
        <taxon>Dikarya</taxon>
        <taxon>Basidiomycota</taxon>
        <taxon>Agaricomycotina</taxon>
        <taxon>Agaricomycetes</taxon>
        <taxon>Polyporales</taxon>
        <taxon>Polyporaceae</taxon>
        <taxon>Ganoderma</taxon>
    </lineage>
</organism>
<dbReference type="SMART" id="SM00516">
    <property type="entry name" value="SEC14"/>
    <property type="match status" value="1"/>
</dbReference>
<dbReference type="EMBL" id="AYKW01000056">
    <property type="protein sequence ID" value="PIL25294.1"/>
    <property type="molecule type" value="Genomic_DNA"/>
</dbReference>
<protein>
    <recommendedName>
        <fullName evidence="4 16">Phosphatidylinositol transfer protein SFH5</fullName>
        <shortName evidence="16">PITP SFH5</shortName>
    </recommendedName>
</protein>
<evidence type="ECO:0000256" key="17">
    <source>
        <dbReference type="SAM" id="MobiDB-lite"/>
    </source>
</evidence>
<dbReference type="PROSITE" id="PS50191">
    <property type="entry name" value="CRAL_TRIO"/>
    <property type="match status" value="1"/>
</dbReference>
<evidence type="ECO:0000256" key="16">
    <source>
        <dbReference type="RuleBase" id="RU367059"/>
    </source>
</evidence>
<comment type="similarity">
    <text evidence="3 16">Belongs to the SFH5 family.</text>
</comment>
<keyword evidence="7" id="KW-0349">Heme</keyword>
<dbReference type="OrthoDB" id="75724at2759"/>
<keyword evidence="9 16" id="KW-0256">Endoplasmic reticulum</keyword>
<gene>
    <name evidence="19" type="ORF">GSI_13183</name>
</gene>
<evidence type="ECO:0000313" key="19">
    <source>
        <dbReference type="EMBL" id="PIL25294.1"/>
    </source>
</evidence>
<dbReference type="GO" id="GO:0005829">
    <property type="term" value="C:cytosol"/>
    <property type="evidence" value="ECO:0007669"/>
    <property type="project" value="TreeGrafter"/>
</dbReference>
<evidence type="ECO:0000259" key="18">
    <source>
        <dbReference type="PROSITE" id="PS50191"/>
    </source>
</evidence>
<evidence type="ECO:0000256" key="12">
    <source>
        <dbReference type="ARBA" id="ARBA00023055"/>
    </source>
</evidence>
<evidence type="ECO:0000256" key="6">
    <source>
        <dbReference type="ARBA" id="ARBA00022490"/>
    </source>
</evidence>
<evidence type="ECO:0000256" key="14">
    <source>
        <dbReference type="ARBA" id="ARBA00024146"/>
    </source>
</evidence>
<dbReference type="InterPro" id="IPR036273">
    <property type="entry name" value="CRAL/TRIO_N_dom_sf"/>
</dbReference>
<evidence type="ECO:0000256" key="3">
    <source>
        <dbReference type="ARBA" id="ARBA00006667"/>
    </source>
</evidence>
<accession>A0A2G8RUY6</accession>
<proteinExistence type="inferred from homology"/>
<evidence type="ECO:0000256" key="11">
    <source>
        <dbReference type="ARBA" id="ARBA00023004"/>
    </source>
</evidence>
<keyword evidence="8" id="KW-0479">Metal-binding</keyword>
<comment type="caution">
    <text evidence="19">The sequence shown here is derived from an EMBL/GenBank/DDBJ whole genome shotgun (WGS) entry which is preliminary data.</text>
</comment>
<comment type="function">
    <text evidence="15">Non-classical phosphatidylinositol (PtdIns) transfer protein (PITP), which exhibits PtdIns-binding/transfer activity in the absence of detectable PtdCho-binding/transfer activity. Regulates PtdIns(4,5)P2 homeostasis at the plasma membrane. Heme-binding protein that may play a role in organic oxidant-induced stress responses.</text>
</comment>
<dbReference type="GO" id="GO:0008526">
    <property type="term" value="F:phosphatidylinositol transfer activity"/>
    <property type="evidence" value="ECO:0007669"/>
    <property type="project" value="UniProtKB-UniRule"/>
</dbReference>
<dbReference type="InterPro" id="IPR042938">
    <property type="entry name" value="Sfh5"/>
</dbReference>
<dbReference type="Gene3D" id="3.40.525.10">
    <property type="entry name" value="CRAL-TRIO lipid binding domain"/>
    <property type="match status" value="1"/>
</dbReference>
<dbReference type="InterPro" id="IPR001251">
    <property type="entry name" value="CRAL-TRIO_dom"/>
</dbReference>
<keyword evidence="20" id="KW-1185">Reference proteome</keyword>
<keyword evidence="11" id="KW-0408">Iron</keyword>
<keyword evidence="13 16" id="KW-0472">Membrane</keyword>
<dbReference type="InterPro" id="IPR011074">
    <property type="entry name" value="CRAL/TRIO_N_dom"/>
</dbReference>
<comment type="catalytic activity">
    <reaction evidence="14">
        <text>a 1,2-diacyl-sn-glycero-3-phospho-(1D-myo-inositol)(in) = a 1,2-diacyl-sn-glycero-3-phospho-(1D-myo-inositol)(out)</text>
        <dbReference type="Rhea" id="RHEA:38691"/>
        <dbReference type="ChEBI" id="CHEBI:57880"/>
    </reaction>
    <physiologicalReaction direction="left-to-right" evidence="14">
        <dbReference type="Rhea" id="RHEA:38692"/>
    </physiologicalReaction>
</comment>
<comment type="subcellular location">
    <subcellularLocation>
        <location evidence="16">Cytoplasm</location>
    </subcellularLocation>
    <subcellularLocation>
        <location evidence="2 16">Endoplasmic reticulum membrane</location>
        <topology evidence="2 16">Peripheral membrane protein</topology>
    </subcellularLocation>
    <subcellularLocation>
        <location evidence="16">Microsome membrane</location>
        <topology evidence="16">Peripheral membrane protein</topology>
    </subcellularLocation>
</comment>
<dbReference type="GO" id="GO:0005789">
    <property type="term" value="C:endoplasmic reticulum membrane"/>
    <property type="evidence" value="ECO:0007669"/>
    <property type="project" value="UniProtKB-SubCell"/>
</dbReference>
<evidence type="ECO:0000256" key="13">
    <source>
        <dbReference type="ARBA" id="ARBA00023136"/>
    </source>
</evidence>
<evidence type="ECO:0000256" key="5">
    <source>
        <dbReference type="ARBA" id="ARBA00022448"/>
    </source>
</evidence>
<dbReference type="PANTHER" id="PTHR47669">
    <property type="entry name" value="PHOSPHATIDYLINOSITOL TRANSFER PROTEIN SFH5"/>
    <property type="match status" value="1"/>
</dbReference>
<dbReference type="SUPFAM" id="SSF46938">
    <property type="entry name" value="CRAL/TRIO N-terminal domain"/>
    <property type="match status" value="1"/>
</dbReference>
<keyword evidence="5 16" id="KW-0813">Transport</keyword>
<feature type="domain" description="CRAL-TRIO" evidence="18">
    <location>
        <begin position="173"/>
        <end position="348"/>
    </location>
</feature>
<dbReference type="STRING" id="1077348.A0A2G8RUY6"/>
<dbReference type="GO" id="GO:0005886">
    <property type="term" value="C:plasma membrane"/>
    <property type="evidence" value="ECO:0007669"/>
    <property type="project" value="TreeGrafter"/>
</dbReference>
<dbReference type="PANTHER" id="PTHR47669:SF1">
    <property type="entry name" value="PHOSPHATIDYLINOSITOL TRANSFER PROTEIN SFH5"/>
    <property type="match status" value="1"/>
</dbReference>
<evidence type="ECO:0000256" key="2">
    <source>
        <dbReference type="ARBA" id="ARBA00004406"/>
    </source>
</evidence>
<feature type="region of interest" description="Disordered" evidence="17">
    <location>
        <begin position="1"/>
        <end position="87"/>
    </location>
</feature>
<dbReference type="AlphaFoldDB" id="A0A2G8RUY6"/>
<dbReference type="GO" id="GO:0017157">
    <property type="term" value="P:regulation of exocytosis"/>
    <property type="evidence" value="ECO:0007669"/>
    <property type="project" value="TreeGrafter"/>
</dbReference>
<keyword evidence="6 16" id="KW-0963">Cytoplasm</keyword>
<dbReference type="Proteomes" id="UP000230002">
    <property type="component" value="Unassembled WGS sequence"/>
</dbReference>
<dbReference type="CDD" id="cd00170">
    <property type="entry name" value="SEC14"/>
    <property type="match status" value="1"/>
</dbReference>